<reference evidence="4" key="1">
    <citation type="submission" date="2018-09" db="EMBL/GenBank/DDBJ databases">
        <authorList>
            <person name="Livingstone P.G."/>
            <person name="Whitworth D.E."/>
        </authorList>
    </citation>
    <scope>NUCLEOTIDE SEQUENCE [LARGE SCALE GENOMIC DNA]</scope>
    <source>
        <strain evidence="4">CA040B</strain>
    </source>
</reference>
<keyword evidence="4" id="KW-1185">Reference proteome</keyword>
<dbReference type="AlphaFoldDB" id="A0A3A8NRL6"/>
<evidence type="ECO:0000256" key="1">
    <source>
        <dbReference type="SAM" id="MobiDB-lite"/>
    </source>
</evidence>
<evidence type="ECO:0000259" key="2">
    <source>
        <dbReference type="Pfam" id="PF09995"/>
    </source>
</evidence>
<accession>A0A3A8NRL6</accession>
<comment type="caution">
    <text evidence="3">The sequence shown here is derived from an EMBL/GenBank/DDBJ whole genome shotgun (WGS) entry which is preliminary data.</text>
</comment>
<gene>
    <name evidence="3" type="ORF">D7X12_03875</name>
</gene>
<evidence type="ECO:0000313" key="4">
    <source>
        <dbReference type="Proteomes" id="UP000273405"/>
    </source>
</evidence>
<dbReference type="InterPro" id="IPR018713">
    <property type="entry name" value="MPAB/Lcp_cat_dom"/>
</dbReference>
<dbReference type="PANTHER" id="PTHR36151">
    <property type="entry name" value="BLR2777 PROTEIN"/>
    <property type="match status" value="1"/>
</dbReference>
<feature type="domain" description="ER-bound oxygenase mpaB/mpaB'/Rubber oxygenase catalytic" evidence="2">
    <location>
        <begin position="73"/>
        <end position="300"/>
    </location>
</feature>
<dbReference type="EMBL" id="RAWG01000015">
    <property type="protein sequence ID" value="RKH47026.1"/>
    <property type="molecule type" value="Genomic_DNA"/>
</dbReference>
<feature type="region of interest" description="Disordered" evidence="1">
    <location>
        <begin position="1"/>
        <end position="37"/>
    </location>
</feature>
<dbReference type="GO" id="GO:0016491">
    <property type="term" value="F:oxidoreductase activity"/>
    <property type="evidence" value="ECO:0007669"/>
    <property type="project" value="InterPro"/>
</dbReference>
<dbReference type="Pfam" id="PF09995">
    <property type="entry name" value="MPAB_Lcp_cat"/>
    <property type="match status" value="1"/>
</dbReference>
<proteinExistence type="predicted"/>
<organism evidence="3 4">
    <name type="scientific">Corallococcus sicarius</name>
    <dbReference type="NCBI Taxonomy" id="2316726"/>
    <lineage>
        <taxon>Bacteria</taxon>
        <taxon>Pseudomonadati</taxon>
        <taxon>Myxococcota</taxon>
        <taxon>Myxococcia</taxon>
        <taxon>Myxococcales</taxon>
        <taxon>Cystobacterineae</taxon>
        <taxon>Myxococcaceae</taxon>
        <taxon>Corallococcus</taxon>
    </lineage>
</organism>
<sequence>MRQTARASGGRSEPVGGRTVNQQESPKRRQVSPEVQQQIHQDSEHFRKCLDYLREHAAGEQEGFYGPDSMTWVIYREPVILLGGLRAILLQIAHPAVAIGVAQNSNFRGDLLGRARRTYTAMYQLVFGGLREAMGAAKRVHSLHSRVNGSLPAGAAGSQGEGRYRANDPLLQRWVLATLIDGALVVYETFVRPLSVEEKRRFYQESRLAAAQFGLLPEQMPPTLEAFYDWYHEQLAGDALRVEDTARELAGLLFNSPFTRGQLDELLTAGLLPQRWREAYGLAWGPGQQRAWRLLKGTMRRAINLTPPTLRCVTAWHQAQLRLAQARGKRPTVMARVLNTLDSYVDVPFSIRPVATKAPAADKH</sequence>
<dbReference type="Proteomes" id="UP000273405">
    <property type="component" value="Unassembled WGS sequence"/>
</dbReference>
<evidence type="ECO:0000313" key="3">
    <source>
        <dbReference type="EMBL" id="RKH47026.1"/>
    </source>
</evidence>
<protein>
    <submittedName>
        <fullName evidence="3">DUF2236 domain-containing protein</fullName>
    </submittedName>
</protein>
<dbReference type="PANTHER" id="PTHR36151:SF3">
    <property type="entry name" value="ER-BOUND OXYGENASE MPAB_MPAB'_RUBBER OXYGENASE CATALYTIC DOMAIN-CONTAINING PROTEIN"/>
    <property type="match status" value="1"/>
</dbReference>
<name>A0A3A8NRL6_9BACT</name>